<dbReference type="InterPro" id="IPR000836">
    <property type="entry name" value="PRTase_dom"/>
</dbReference>
<dbReference type="GO" id="GO:0016788">
    <property type="term" value="F:hydrolase activity, acting on ester bonds"/>
    <property type="evidence" value="ECO:0007669"/>
    <property type="project" value="UniProtKB-ARBA"/>
</dbReference>
<dbReference type="SUPFAM" id="SSF53474">
    <property type="entry name" value="alpha/beta-Hydrolases"/>
    <property type="match status" value="1"/>
</dbReference>
<dbReference type="EMBL" id="CAFBLQ010000095">
    <property type="protein sequence ID" value="CAB4874938.1"/>
    <property type="molecule type" value="Genomic_DNA"/>
</dbReference>
<protein>
    <submittedName>
        <fullName evidence="3">Unannotated protein</fullName>
    </submittedName>
</protein>
<dbReference type="Gene3D" id="3.40.50.2020">
    <property type="match status" value="1"/>
</dbReference>
<dbReference type="InterPro" id="IPR002925">
    <property type="entry name" value="Dienelactn_hydro"/>
</dbReference>
<sequence>MPGRTTSIFRDDPGPPAFRDRRQAGQRLAGLLAGLAGERPVVLALPRGGVPVAYEVAKALGAPLDVLVVRKIGAPGNPELAMGAIAEGNVRVFDTRTIASLLVSEPELEHAIIRAEAELQARLERYRSGEPGVPVAGRTVLVVDDGLATGSTAGAAVQALRDRGAQRIIVAVPVGALESAERLRGAADEVVCLAEPYFLDGVGAWYEEFGQVSDDTVTALLANLHQQPSPEALDATDWARSAVRIPLGPGPGLEADLSVPPHALGLVIFAHGTGSGRNSARNRHVAAQLNEQGLATLLLDLLTPEEELNRSNVFDVRLLAGRLLAATRWALEQEETAGLPIAYFGASTGAGAALIAAAQAGPTVKAVVSRGGRPDLAQDRLKEVRAPVLLIVGGEDSIVLELNRSAAEHLSCEYHLTVVPGATHLFEEPGTLDEVAEIAARWLLERLT</sequence>
<name>A0A6J7DZ05_9ZZZZ</name>
<reference evidence="3" key="1">
    <citation type="submission" date="2020-05" db="EMBL/GenBank/DDBJ databases">
        <authorList>
            <person name="Chiriac C."/>
            <person name="Salcher M."/>
            <person name="Ghai R."/>
            <person name="Kavagutti S V."/>
        </authorList>
    </citation>
    <scope>NUCLEOTIDE SEQUENCE</scope>
</reference>
<dbReference type="PROSITE" id="PS50206">
    <property type="entry name" value="RHODANESE_3"/>
    <property type="match status" value="1"/>
</dbReference>
<proteinExistence type="predicted"/>
<dbReference type="PANTHER" id="PTHR22946:SF9">
    <property type="entry name" value="POLYKETIDE TRANSFERASE AF380"/>
    <property type="match status" value="1"/>
</dbReference>
<dbReference type="CDD" id="cd06223">
    <property type="entry name" value="PRTases_typeI"/>
    <property type="match status" value="1"/>
</dbReference>
<dbReference type="InterPro" id="IPR050261">
    <property type="entry name" value="FrsA_esterase"/>
</dbReference>
<evidence type="ECO:0000256" key="1">
    <source>
        <dbReference type="ARBA" id="ARBA00022801"/>
    </source>
</evidence>
<evidence type="ECO:0000259" key="2">
    <source>
        <dbReference type="PROSITE" id="PS50206"/>
    </source>
</evidence>
<feature type="domain" description="Rhodanese" evidence="2">
    <location>
        <begin position="116"/>
        <end position="214"/>
    </location>
</feature>
<gene>
    <name evidence="3" type="ORF">UFOPK3423_00948</name>
</gene>
<dbReference type="AlphaFoldDB" id="A0A6J7DZ05"/>
<evidence type="ECO:0000313" key="3">
    <source>
        <dbReference type="EMBL" id="CAB4874938.1"/>
    </source>
</evidence>
<dbReference type="Gene3D" id="3.30.1310.20">
    <property type="entry name" value="PRTase-like"/>
    <property type="match status" value="1"/>
</dbReference>
<dbReference type="InterPro" id="IPR029057">
    <property type="entry name" value="PRTase-like"/>
</dbReference>
<keyword evidence="1" id="KW-0378">Hydrolase</keyword>
<dbReference type="InterPro" id="IPR001763">
    <property type="entry name" value="Rhodanese-like_dom"/>
</dbReference>
<organism evidence="3">
    <name type="scientific">freshwater metagenome</name>
    <dbReference type="NCBI Taxonomy" id="449393"/>
    <lineage>
        <taxon>unclassified sequences</taxon>
        <taxon>metagenomes</taxon>
        <taxon>ecological metagenomes</taxon>
    </lineage>
</organism>
<dbReference type="InterPro" id="IPR029058">
    <property type="entry name" value="AB_hydrolase_fold"/>
</dbReference>
<dbReference type="PANTHER" id="PTHR22946">
    <property type="entry name" value="DIENELACTONE HYDROLASE DOMAIN-CONTAINING PROTEIN-RELATED"/>
    <property type="match status" value="1"/>
</dbReference>
<dbReference type="Pfam" id="PF00156">
    <property type="entry name" value="Pribosyltran"/>
    <property type="match status" value="1"/>
</dbReference>
<accession>A0A6J7DZ05</accession>
<dbReference type="Gene3D" id="3.40.50.1820">
    <property type="entry name" value="alpha/beta hydrolase"/>
    <property type="match status" value="1"/>
</dbReference>
<dbReference type="SUPFAM" id="SSF53271">
    <property type="entry name" value="PRTase-like"/>
    <property type="match status" value="1"/>
</dbReference>
<dbReference type="Pfam" id="PF01738">
    <property type="entry name" value="DLH"/>
    <property type="match status" value="1"/>
</dbReference>